<reference evidence="1 2" key="1">
    <citation type="submission" date="2018-05" db="EMBL/GenBank/DDBJ databases">
        <title>Candidatus Cardinium hertigii Genome Assembly.</title>
        <authorList>
            <person name="Showmaker K.C."/>
            <person name="Walden K.O."/>
            <person name="Fields C.J."/>
            <person name="Lambert K.N."/>
            <person name="Hudson M.E."/>
        </authorList>
    </citation>
    <scope>NUCLEOTIDE SEQUENCE [LARGE SCALE GENOMIC DNA]</scope>
    <source>
        <strain evidence="2">cHgTN10</strain>
    </source>
</reference>
<dbReference type="Proteomes" id="UP000245872">
    <property type="component" value="Chromosome"/>
</dbReference>
<organism evidence="1 2">
    <name type="scientific">Candidatus Cardinium hertigii</name>
    <dbReference type="NCBI Taxonomy" id="247481"/>
    <lineage>
        <taxon>Bacteria</taxon>
        <taxon>Pseudomonadati</taxon>
        <taxon>Bacteroidota</taxon>
        <taxon>Cytophagia</taxon>
        <taxon>Cytophagales</taxon>
        <taxon>Amoebophilaceae</taxon>
        <taxon>Candidatus Cardinium</taxon>
    </lineage>
</organism>
<evidence type="ECO:0000313" key="2">
    <source>
        <dbReference type="Proteomes" id="UP000245872"/>
    </source>
</evidence>
<keyword evidence="2" id="KW-1185">Reference proteome</keyword>
<dbReference type="EMBL" id="CP029619">
    <property type="protein sequence ID" value="AWN82094.1"/>
    <property type="molecule type" value="Genomic_DNA"/>
</dbReference>
<accession>A0A2Z3LI18</accession>
<dbReference type="KEGG" id="cher:DK880_00785"/>
<proteinExistence type="predicted"/>
<gene>
    <name evidence="1" type="ORF">DK880_00785</name>
</gene>
<name>A0A2Z3LI18_9BACT</name>
<sequence>MCITAIVDNVASATLLLYLKVFVTSDTFDPKVKPVIEALIGFYTDLAYSQNTKQPTKL</sequence>
<evidence type="ECO:0000313" key="1">
    <source>
        <dbReference type="EMBL" id="AWN82094.1"/>
    </source>
</evidence>
<dbReference type="AlphaFoldDB" id="A0A2Z3LI18"/>
<protein>
    <submittedName>
        <fullName evidence="1">Uncharacterized protein</fullName>
    </submittedName>
</protein>